<dbReference type="Proteomes" id="UP000317909">
    <property type="component" value="Chromosome"/>
</dbReference>
<dbReference type="KEGG" id="llh:I41_15450"/>
<dbReference type="RefSeq" id="WP_145431949.1">
    <property type="nucleotide sequence ID" value="NZ_CP036339.1"/>
</dbReference>
<evidence type="ECO:0000313" key="1">
    <source>
        <dbReference type="EMBL" id="QDT72371.1"/>
    </source>
</evidence>
<accession>A0A517TVH1</accession>
<dbReference type="OrthoDB" id="9853374at2"/>
<reference evidence="1 2" key="1">
    <citation type="submission" date="2019-02" db="EMBL/GenBank/DDBJ databases">
        <title>Deep-cultivation of Planctomycetes and their phenomic and genomic characterization uncovers novel biology.</title>
        <authorList>
            <person name="Wiegand S."/>
            <person name="Jogler M."/>
            <person name="Boedeker C."/>
            <person name="Pinto D."/>
            <person name="Vollmers J."/>
            <person name="Rivas-Marin E."/>
            <person name="Kohn T."/>
            <person name="Peeters S.H."/>
            <person name="Heuer A."/>
            <person name="Rast P."/>
            <person name="Oberbeckmann S."/>
            <person name="Bunk B."/>
            <person name="Jeske O."/>
            <person name="Meyerdierks A."/>
            <person name="Storesund J.E."/>
            <person name="Kallscheuer N."/>
            <person name="Luecker S."/>
            <person name="Lage O.M."/>
            <person name="Pohl T."/>
            <person name="Merkel B.J."/>
            <person name="Hornburger P."/>
            <person name="Mueller R.-W."/>
            <person name="Bruemmer F."/>
            <person name="Labrenz M."/>
            <person name="Spormann A.M."/>
            <person name="Op den Camp H."/>
            <person name="Overmann J."/>
            <person name="Amann R."/>
            <person name="Jetten M.S.M."/>
            <person name="Mascher T."/>
            <person name="Medema M.H."/>
            <person name="Devos D.P."/>
            <person name="Kaster A.-K."/>
            <person name="Ovreas L."/>
            <person name="Rohde M."/>
            <person name="Galperin M.Y."/>
            <person name="Jogler C."/>
        </authorList>
    </citation>
    <scope>NUCLEOTIDE SEQUENCE [LARGE SCALE GENOMIC DNA]</scope>
    <source>
        <strain evidence="1 2">I41</strain>
    </source>
</reference>
<name>A0A517TVH1_9BACT</name>
<dbReference type="AlphaFoldDB" id="A0A517TVH1"/>
<protein>
    <submittedName>
        <fullName evidence="1">Uncharacterized protein</fullName>
    </submittedName>
</protein>
<gene>
    <name evidence="1" type="ORF">I41_15450</name>
</gene>
<keyword evidence="2" id="KW-1185">Reference proteome</keyword>
<sequence>MVEVTLSDPPSDERLRQLLAVAADQIRDQVGEFACHYHDWPSAVNVGIRDDGRVTFNVHACCVAQQNRIEEVIEGE</sequence>
<proteinExistence type="predicted"/>
<dbReference type="EMBL" id="CP036339">
    <property type="protein sequence ID" value="QDT72371.1"/>
    <property type="molecule type" value="Genomic_DNA"/>
</dbReference>
<organism evidence="1 2">
    <name type="scientific">Lacipirellula limnantheis</name>
    <dbReference type="NCBI Taxonomy" id="2528024"/>
    <lineage>
        <taxon>Bacteria</taxon>
        <taxon>Pseudomonadati</taxon>
        <taxon>Planctomycetota</taxon>
        <taxon>Planctomycetia</taxon>
        <taxon>Pirellulales</taxon>
        <taxon>Lacipirellulaceae</taxon>
        <taxon>Lacipirellula</taxon>
    </lineage>
</organism>
<evidence type="ECO:0000313" key="2">
    <source>
        <dbReference type="Proteomes" id="UP000317909"/>
    </source>
</evidence>